<dbReference type="Proteomes" id="UP000278085">
    <property type="component" value="Unassembled WGS sequence"/>
</dbReference>
<evidence type="ECO:0000256" key="2">
    <source>
        <dbReference type="SAM" id="MobiDB-lite"/>
    </source>
</evidence>
<evidence type="ECO:0000256" key="1">
    <source>
        <dbReference type="ARBA" id="ARBA00022801"/>
    </source>
</evidence>
<dbReference type="PROSITE" id="PS51257">
    <property type="entry name" value="PROKAR_LIPOPROTEIN"/>
    <property type="match status" value="1"/>
</dbReference>
<dbReference type="EMBL" id="RXLQ01000012">
    <property type="protein sequence ID" value="RSZ56897.1"/>
    <property type="molecule type" value="Genomic_DNA"/>
</dbReference>
<evidence type="ECO:0000313" key="5">
    <source>
        <dbReference type="Proteomes" id="UP000278085"/>
    </source>
</evidence>
<dbReference type="PANTHER" id="PTHR48081:SF13">
    <property type="entry name" value="ALPHA_BETA HYDROLASE"/>
    <property type="match status" value="1"/>
</dbReference>
<dbReference type="InterPro" id="IPR049492">
    <property type="entry name" value="BD-FAE-like_dom"/>
</dbReference>
<dbReference type="SUPFAM" id="SSF53474">
    <property type="entry name" value="alpha/beta-Hydrolases"/>
    <property type="match status" value="1"/>
</dbReference>
<dbReference type="Pfam" id="PF20434">
    <property type="entry name" value="BD-FAE"/>
    <property type="match status" value="1"/>
</dbReference>
<dbReference type="OrthoDB" id="9771666at2"/>
<evidence type="ECO:0000313" key="4">
    <source>
        <dbReference type="EMBL" id="RSZ56897.1"/>
    </source>
</evidence>
<dbReference type="InterPro" id="IPR029058">
    <property type="entry name" value="AB_hydrolase_fold"/>
</dbReference>
<feature type="domain" description="BD-FAE-like" evidence="3">
    <location>
        <begin position="114"/>
        <end position="305"/>
    </location>
</feature>
<dbReference type="GO" id="GO:0016787">
    <property type="term" value="F:hydrolase activity"/>
    <property type="evidence" value="ECO:0007669"/>
    <property type="project" value="UniProtKB-KW"/>
</dbReference>
<protein>
    <submittedName>
        <fullName evidence="4">Alpha/beta hydrolase</fullName>
    </submittedName>
</protein>
<organism evidence="4 5">
    <name type="scientific">Massilia atriviolacea</name>
    <dbReference type="NCBI Taxonomy" id="2495579"/>
    <lineage>
        <taxon>Bacteria</taxon>
        <taxon>Pseudomonadati</taxon>
        <taxon>Pseudomonadota</taxon>
        <taxon>Betaproteobacteria</taxon>
        <taxon>Burkholderiales</taxon>
        <taxon>Oxalobacteraceae</taxon>
        <taxon>Telluria group</taxon>
        <taxon>Massilia</taxon>
    </lineage>
</organism>
<dbReference type="InterPro" id="IPR050300">
    <property type="entry name" value="GDXG_lipolytic_enzyme"/>
</dbReference>
<dbReference type="AlphaFoldDB" id="A0A430HHA9"/>
<keyword evidence="5" id="KW-1185">Reference proteome</keyword>
<evidence type="ECO:0000259" key="3">
    <source>
        <dbReference type="Pfam" id="PF20434"/>
    </source>
</evidence>
<gene>
    <name evidence="4" type="ORF">EJB06_21415</name>
</gene>
<sequence length="372" mass="38892">MGNAVRGWGLVFTGLLLCGCAGGRLASDSSGPGPFDRDAKNRHSRAGGNPRHAGDSTLLPIPAPAAVPYDAATTYAKLVKVYPFIRIADTRTSAETVTIGGIGFVDRGQRRLQLDLYLPAQAARDKGPLAAVVLVHGGGWRSGQRSNMAPLAARLAARGIAAAVIDYRLAGEARYPAAIHDVKAALRWMRANSAAHGIDPQRIAVAGGSAGGQIASLAGVTNGMGRFDPDGAGSAVSSAAQAVINIDGLSDFTSAQARAHEDDPAKKPSAAGYWFGGSYAELPGLWRDASPTFYVGRHTPPMLFIGSAQARFAAGREEMVEKLRAAGVASRVVMLPGSPHSFWLFEPWIDPTADAIAAFLHTHIPTTTRQAP</sequence>
<name>A0A430HHA9_9BURK</name>
<accession>A0A430HHA9</accession>
<feature type="region of interest" description="Disordered" evidence="2">
    <location>
        <begin position="26"/>
        <end position="57"/>
    </location>
</feature>
<dbReference type="Gene3D" id="3.40.50.1820">
    <property type="entry name" value="alpha/beta hydrolase"/>
    <property type="match status" value="1"/>
</dbReference>
<dbReference type="PANTHER" id="PTHR48081">
    <property type="entry name" value="AB HYDROLASE SUPERFAMILY PROTEIN C4A8.06C"/>
    <property type="match status" value="1"/>
</dbReference>
<keyword evidence="1 4" id="KW-0378">Hydrolase</keyword>
<reference evidence="4 5" key="1">
    <citation type="submission" date="2018-12" db="EMBL/GenBank/DDBJ databases">
        <authorList>
            <person name="Yang E."/>
        </authorList>
    </citation>
    <scope>NUCLEOTIDE SEQUENCE [LARGE SCALE GENOMIC DNA]</scope>
    <source>
        <strain evidence="4 5">SOD</strain>
    </source>
</reference>
<comment type="caution">
    <text evidence="4">The sequence shown here is derived from an EMBL/GenBank/DDBJ whole genome shotgun (WGS) entry which is preliminary data.</text>
</comment>
<proteinExistence type="predicted"/>